<keyword evidence="1" id="KW-0472">Membrane</keyword>
<dbReference type="EMBL" id="KZ368938">
    <property type="protein sequence ID" value="PIO10747.1"/>
    <property type="molecule type" value="Genomic_DNA"/>
</dbReference>
<evidence type="ECO:0000313" key="2">
    <source>
        <dbReference type="EMBL" id="PIO10747.1"/>
    </source>
</evidence>
<dbReference type="AlphaFoldDB" id="A0A2G9Q570"/>
<feature type="transmembrane region" description="Helical" evidence="1">
    <location>
        <begin position="6"/>
        <end position="28"/>
    </location>
</feature>
<accession>A0A2G9Q570</accession>
<protein>
    <submittedName>
        <fullName evidence="2">Uncharacterized protein</fullName>
    </submittedName>
</protein>
<organism evidence="2 3">
    <name type="scientific">Aquarana catesbeiana</name>
    <name type="common">American bullfrog</name>
    <name type="synonym">Rana catesbeiana</name>
    <dbReference type="NCBI Taxonomy" id="8400"/>
    <lineage>
        <taxon>Eukaryota</taxon>
        <taxon>Metazoa</taxon>
        <taxon>Chordata</taxon>
        <taxon>Craniata</taxon>
        <taxon>Vertebrata</taxon>
        <taxon>Euteleostomi</taxon>
        <taxon>Amphibia</taxon>
        <taxon>Batrachia</taxon>
        <taxon>Anura</taxon>
        <taxon>Neobatrachia</taxon>
        <taxon>Ranoidea</taxon>
        <taxon>Ranidae</taxon>
        <taxon>Aquarana</taxon>
    </lineage>
</organism>
<keyword evidence="1" id="KW-1133">Transmembrane helix</keyword>
<gene>
    <name evidence="2" type="ORF">AB205_0174450</name>
</gene>
<proteinExistence type="predicted"/>
<keyword evidence="3" id="KW-1185">Reference proteome</keyword>
<feature type="transmembrane region" description="Helical" evidence="1">
    <location>
        <begin position="158"/>
        <end position="176"/>
    </location>
</feature>
<dbReference type="Proteomes" id="UP000228934">
    <property type="component" value="Unassembled WGS sequence"/>
</dbReference>
<keyword evidence="1" id="KW-0812">Transmembrane</keyword>
<evidence type="ECO:0000256" key="1">
    <source>
        <dbReference type="SAM" id="Phobius"/>
    </source>
</evidence>
<name>A0A2G9Q570_AQUCT</name>
<sequence>MFFHFSHFLTFLLFLLFLQIFLISIHFLSEHHILIIPTHVESVAEIGHAMWRFSWLGWGSLPQLRNRQPFGVPSSSMLAKHSAIANLLLLHPTPDEWQIAMKRVEFPWGAQTSLAHYIFTGPYILSIHLRFIEYYAITNVYVDLSYSSSFAYDVLMPANMKHLVLYLLTFTIFYVLPS</sequence>
<reference evidence="3" key="1">
    <citation type="journal article" date="2017" name="Nat. Commun.">
        <title>The North American bullfrog draft genome provides insight into hormonal regulation of long noncoding RNA.</title>
        <authorList>
            <person name="Hammond S.A."/>
            <person name="Warren R.L."/>
            <person name="Vandervalk B.P."/>
            <person name="Kucuk E."/>
            <person name="Khan H."/>
            <person name="Gibb E.A."/>
            <person name="Pandoh P."/>
            <person name="Kirk H."/>
            <person name="Zhao Y."/>
            <person name="Jones M."/>
            <person name="Mungall A.J."/>
            <person name="Coope R."/>
            <person name="Pleasance S."/>
            <person name="Moore R.A."/>
            <person name="Holt R.A."/>
            <person name="Round J.M."/>
            <person name="Ohora S."/>
            <person name="Walle B.V."/>
            <person name="Veldhoen N."/>
            <person name="Helbing C.C."/>
            <person name="Birol I."/>
        </authorList>
    </citation>
    <scope>NUCLEOTIDE SEQUENCE [LARGE SCALE GENOMIC DNA]</scope>
</reference>
<evidence type="ECO:0000313" key="3">
    <source>
        <dbReference type="Proteomes" id="UP000228934"/>
    </source>
</evidence>